<name>A0A399JDG7_9MICC</name>
<evidence type="ECO:0000259" key="8">
    <source>
        <dbReference type="Pfam" id="PF08281"/>
    </source>
</evidence>
<dbReference type="SUPFAM" id="SSF88659">
    <property type="entry name" value="Sigma3 and sigma4 domains of RNA polymerase sigma factors"/>
    <property type="match status" value="1"/>
</dbReference>
<dbReference type="InterPro" id="IPR000838">
    <property type="entry name" value="RNA_pol_sigma70_ECF_CS"/>
</dbReference>
<evidence type="ECO:0000256" key="2">
    <source>
        <dbReference type="ARBA" id="ARBA00023015"/>
    </source>
</evidence>
<evidence type="ECO:0000256" key="4">
    <source>
        <dbReference type="ARBA" id="ARBA00023125"/>
    </source>
</evidence>
<evidence type="ECO:0000256" key="3">
    <source>
        <dbReference type="ARBA" id="ARBA00023082"/>
    </source>
</evidence>
<keyword evidence="2 6" id="KW-0805">Transcription regulation</keyword>
<dbReference type="PANTHER" id="PTHR43133">
    <property type="entry name" value="RNA POLYMERASE ECF-TYPE SIGMA FACTO"/>
    <property type="match status" value="1"/>
</dbReference>
<dbReference type="GO" id="GO:0006352">
    <property type="term" value="P:DNA-templated transcription initiation"/>
    <property type="evidence" value="ECO:0007669"/>
    <property type="project" value="InterPro"/>
</dbReference>
<dbReference type="NCBIfam" id="TIGR02937">
    <property type="entry name" value="sigma70-ECF"/>
    <property type="match status" value="1"/>
</dbReference>
<feature type="domain" description="RNA polymerase sigma-70 region 2" evidence="7">
    <location>
        <begin position="22"/>
        <end position="86"/>
    </location>
</feature>
<dbReference type="Pfam" id="PF04542">
    <property type="entry name" value="Sigma70_r2"/>
    <property type="match status" value="1"/>
</dbReference>
<dbReference type="RefSeq" id="WP_119424360.1">
    <property type="nucleotide sequence ID" value="NZ_JBHOFJ010000014.1"/>
</dbReference>
<dbReference type="GO" id="GO:0006950">
    <property type="term" value="P:response to stress"/>
    <property type="evidence" value="ECO:0007669"/>
    <property type="project" value="UniProtKB-ARBA"/>
</dbReference>
<dbReference type="InterPro" id="IPR013324">
    <property type="entry name" value="RNA_pol_sigma_r3/r4-like"/>
</dbReference>
<dbReference type="CDD" id="cd06171">
    <property type="entry name" value="Sigma70_r4"/>
    <property type="match status" value="1"/>
</dbReference>
<proteinExistence type="inferred from homology"/>
<sequence>MTRVKTTSPVPASGVPSPEALAAEHGASLARLAYRLTGNRADAEDLVQETYVRALRALERFTPGSVDAWLRRIATNLFLDSARRRAKLRFDPLAEDAEERLAATGDGPERSFEFAHLNADVAAALLELAPDFRVAVVLCDLEGFSYEEIAETLGLKLGTVRSRIHRGRTQLRASLAHRDPRPPARARTLLAGR</sequence>
<comment type="caution">
    <text evidence="9">The sequence shown here is derived from an EMBL/GenBank/DDBJ whole genome shotgun (WGS) entry which is preliminary data.</text>
</comment>
<accession>A0A399JDG7</accession>
<keyword evidence="4 6" id="KW-0238">DNA-binding</keyword>
<reference evidence="9 10" key="1">
    <citation type="submission" date="2018-07" db="EMBL/GenBank/DDBJ databases">
        <title>Arthrobacter sp. nov., isolated from raw cow's milk with high bacterial count.</title>
        <authorList>
            <person name="Hahne J."/>
            <person name="Isele D."/>
            <person name="Lipski A."/>
        </authorList>
    </citation>
    <scope>NUCLEOTIDE SEQUENCE [LARGE SCALE GENOMIC DNA]</scope>
    <source>
        <strain evidence="9 10">JZ R-35</strain>
    </source>
</reference>
<comment type="similarity">
    <text evidence="1 6">Belongs to the sigma-70 factor family. ECF subfamily.</text>
</comment>
<dbReference type="Gene3D" id="1.10.1740.10">
    <property type="match status" value="1"/>
</dbReference>
<evidence type="ECO:0000256" key="1">
    <source>
        <dbReference type="ARBA" id="ARBA00010641"/>
    </source>
</evidence>
<dbReference type="SUPFAM" id="SSF88946">
    <property type="entry name" value="Sigma2 domain of RNA polymerase sigma factors"/>
    <property type="match status" value="1"/>
</dbReference>
<protein>
    <recommendedName>
        <fullName evidence="6">RNA polymerase sigma factor</fullName>
    </recommendedName>
</protein>
<evidence type="ECO:0000256" key="6">
    <source>
        <dbReference type="RuleBase" id="RU000716"/>
    </source>
</evidence>
<gene>
    <name evidence="9" type="ORF">DWB68_06665</name>
</gene>
<dbReference type="EMBL" id="QQXK01000010">
    <property type="protein sequence ID" value="RII42617.1"/>
    <property type="molecule type" value="Genomic_DNA"/>
</dbReference>
<dbReference type="PROSITE" id="PS01063">
    <property type="entry name" value="SIGMA70_ECF"/>
    <property type="match status" value="1"/>
</dbReference>
<dbReference type="Proteomes" id="UP000265419">
    <property type="component" value="Unassembled WGS sequence"/>
</dbReference>
<dbReference type="InterPro" id="IPR036388">
    <property type="entry name" value="WH-like_DNA-bd_sf"/>
</dbReference>
<evidence type="ECO:0000313" key="10">
    <source>
        <dbReference type="Proteomes" id="UP000265419"/>
    </source>
</evidence>
<keyword evidence="5 6" id="KW-0804">Transcription</keyword>
<dbReference type="AlphaFoldDB" id="A0A399JDG7"/>
<evidence type="ECO:0000256" key="5">
    <source>
        <dbReference type="ARBA" id="ARBA00023163"/>
    </source>
</evidence>
<dbReference type="InterPro" id="IPR013325">
    <property type="entry name" value="RNA_pol_sigma_r2"/>
</dbReference>
<evidence type="ECO:0000313" key="9">
    <source>
        <dbReference type="EMBL" id="RII42617.1"/>
    </source>
</evidence>
<dbReference type="Gene3D" id="1.10.10.10">
    <property type="entry name" value="Winged helix-like DNA-binding domain superfamily/Winged helix DNA-binding domain"/>
    <property type="match status" value="1"/>
</dbReference>
<dbReference type="InterPro" id="IPR013249">
    <property type="entry name" value="RNA_pol_sigma70_r4_t2"/>
</dbReference>
<organism evidence="9 10">
    <name type="scientific">Galactobacter valiniphilus</name>
    <dbReference type="NCBI Taxonomy" id="2676122"/>
    <lineage>
        <taxon>Bacteria</taxon>
        <taxon>Bacillati</taxon>
        <taxon>Actinomycetota</taxon>
        <taxon>Actinomycetes</taxon>
        <taxon>Micrococcales</taxon>
        <taxon>Micrococcaceae</taxon>
        <taxon>Galactobacter</taxon>
    </lineage>
</organism>
<evidence type="ECO:0000259" key="7">
    <source>
        <dbReference type="Pfam" id="PF04542"/>
    </source>
</evidence>
<dbReference type="GO" id="GO:0016987">
    <property type="term" value="F:sigma factor activity"/>
    <property type="evidence" value="ECO:0007669"/>
    <property type="project" value="UniProtKB-KW"/>
</dbReference>
<dbReference type="PANTHER" id="PTHR43133:SF8">
    <property type="entry name" value="RNA POLYMERASE SIGMA FACTOR HI_1459-RELATED"/>
    <property type="match status" value="1"/>
</dbReference>
<dbReference type="GO" id="GO:0003677">
    <property type="term" value="F:DNA binding"/>
    <property type="evidence" value="ECO:0007669"/>
    <property type="project" value="UniProtKB-KW"/>
</dbReference>
<feature type="domain" description="RNA polymerase sigma factor 70 region 4 type 2" evidence="8">
    <location>
        <begin position="121"/>
        <end position="171"/>
    </location>
</feature>
<keyword evidence="10" id="KW-1185">Reference proteome</keyword>
<dbReference type="InterPro" id="IPR007627">
    <property type="entry name" value="RNA_pol_sigma70_r2"/>
</dbReference>
<keyword evidence="3 6" id="KW-0731">Sigma factor</keyword>
<dbReference type="Pfam" id="PF08281">
    <property type="entry name" value="Sigma70_r4_2"/>
    <property type="match status" value="1"/>
</dbReference>
<dbReference type="InterPro" id="IPR014284">
    <property type="entry name" value="RNA_pol_sigma-70_dom"/>
</dbReference>
<dbReference type="InterPro" id="IPR039425">
    <property type="entry name" value="RNA_pol_sigma-70-like"/>
</dbReference>